<dbReference type="eggNOG" id="COG0596">
    <property type="taxonomic scope" value="Bacteria"/>
</dbReference>
<sequence length="424" mass="49835">MSSNKINRINKFLFIIATLLAISIIICSIVYCYQKYNEEKSIIQKLNSIDIDEIRKKREQYLKTPNGGINENYFVDLDEQEKVDISEMKQEDIDESIQWISIYGENRDNPVLLYLHGGPCSATSYYDWGVLRKLSDVYTVVIWDQRGCGHSYHENLQFQEVSPLTKDVMMQDGIAMTNYLCDCLHKEKITLFGHSWGSIFAANLVLEHPEKYDKLIVASLVVDEIESRHYLKDYLLTLDKVKNNEEYLTLVESFNPNDLKDDPLDDNDSQLERLTQVLEDCCKYPDSNEKMDDWLLLNPYITLEQSKMLHDRYLKNQIEKPEKNIDYTYINGCEYEEYIKRLGAKSDEMEQDMSIDEECKYEVPFYLLEGEKDRNPDTMYSFACDYYERIEAPEKGFFKFEGGHSSPMIQADELSEYMHEIARK</sequence>
<dbReference type="RefSeq" id="WP_013483416.1">
    <property type="nucleotide sequence ID" value="NC_014824.1"/>
</dbReference>
<proteinExistence type="inferred from homology"/>
<keyword evidence="3" id="KW-1133">Transmembrane helix</keyword>
<dbReference type="InterPro" id="IPR000073">
    <property type="entry name" value="AB_hydrolase_1"/>
</dbReference>
<keyword evidence="3" id="KW-0812">Transmembrane</keyword>
<dbReference type="Proteomes" id="UP000006919">
    <property type="component" value="Plasmid pRUMAL01"/>
</dbReference>
<dbReference type="GO" id="GO:0004177">
    <property type="term" value="F:aminopeptidase activity"/>
    <property type="evidence" value="ECO:0007669"/>
    <property type="project" value="UniProtKB-EC"/>
</dbReference>
<evidence type="ECO:0000313" key="6">
    <source>
        <dbReference type="Proteomes" id="UP000006919"/>
    </source>
</evidence>
<dbReference type="GO" id="GO:0006508">
    <property type="term" value="P:proteolysis"/>
    <property type="evidence" value="ECO:0007669"/>
    <property type="project" value="InterPro"/>
</dbReference>
<protein>
    <submittedName>
        <fullName evidence="5">Alpha/beta hydrolase fold protein</fullName>
    </submittedName>
</protein>
<evidence type="ECO:0000256" key="2">
    <source>
        <dbReference type="ARBA" id="ARBA00022801"/>
    </source>
</evidence>
<feature type="domain" description="AB hydrolase-1" evidence="4">
    <location>
        <begin position="110"/>
        <end position="220"/>
    </location>
</feature>
<keyword evidence="5" id="KW-0614">Plasmid</keyword>
<evidence type="ECO:0000259" key="4">
    <source>
        <dbReference type="Pfam" id="PF00561"/>
    </source>
</evidence>
<evidence type="ECO:0000256" key="1">
    <source>
        <dbReference type="ARBA" id="ARBA00010088"/>
    </source>
</evidence>
<reference evidence="6" key="1">
    <citation type="journal article" date="2011" name="J. Bacteriol.">
        <title>Complete genome of the cellulolytic ruminal bacterium Ruminococcus albus 7.</title>
        <authorList>
            <person name="Suen G."/>
            <person name="Stevenson D.M."/>
            <person name="Bruce D.C."/>
            <person name="Chertkov O."/>
            <person name="Copeland A."/>
            <person name="Cheng J.F."/>
            <person name="Detter C."/>
            <person name="Detter J.C."/>
            <person name="Goodwin L.A."/>
            <person name="Han C.S."/>
            <person name="Hauser L.J."/>
            <person name="Ivanova N.N."/>
            <person name="Kyrpides N.C."/>
            <person name="Land M.L."/>
            <person name="Lapidus A."/>
            <person name="Lucas S."/>
            <person name="Ovchinnikova G."/>
            <person name="Pitluck S."/>
            <person name="Tapia R."/>
            <person name="Woyke T."/>
            <person name="Boyum J."/>
            <person name="Mead D."/>
            <person name="Weimer P.J."/>
        </authorList>
    </citation>
    <scope>NUCLEOTIDE SEQUENCE [LARGE SCALE GENOMIC DNA]</scope>
    <source>
        <strain evidence="6">ATCC 27210 / DSM 20455 / JCM 14654 / NCDO 2250 / 7</strain>
        <plasmid evidence="6">pRUMAL01</plasmid>
    </source>
</reference>
<dbReference type="InterPro" id="IPR029058">
    <property type="entry name" value="AB_hydrolase_fold"/>
</dbReference>
<keyword evidence="2 5" id="KW-0378">Hydrolase</keyword>
<feature type="transmembrane region" description="Helical" evidence="3">
    <location>
        <begin position="12"/>
        <end position="31"/>
    </location>
</feature>
<dbReference type="ESTHER" id="ruma7-e6ujm0">
    <property type="family name" value="Proline_iminopeptidase"/>
</dbReference>
<gene>
    <name evidence="5" type="ordered locus">Rumal_3413</name>
</gene>
<comment type="similarity">
    <text evidence="1">Belongs to the peptidase S33 family.</text>
</comment>
<evidence type="ECO:0000313" key="5">
    <source>
        <dbReference type="EMBL" id="ADU23866.1"/>
    </source>
</evidence>
<dbReference type="HOGENOM" id="CLU_049285_1_1_9"/>
<dbReference type="Gene3D" id="3.40.50.1820">
    <property type="entry name" value="alpha/beta hydrolase"/>
    <property type="match status" value="1"/>
</dbReference>
<accession>E6UJM0</accession>
<dbReference type="EMBL" id="CP002404">
    <property type="protein sequence ID" value="ADU23866.1"/>
    <property type="molecule type" value="Genomic_DNA"/>
</dbReference>
<dbReference type="PANTHER" id="PTHR43329">
    <property type="entry name" value="EPOXIDE HYDROLASE"/>
    <property type="match status" value="1"/>
</dbReference>
<dbReference type="AlphaFoldDB" id="E6UJM0"/>
<dbReference type="KEGG" id="ral:Rumal_3413"/>
<organism evidence="5 6">
    <name type="scientific">Ruminococcus albus (strain ATCC 27210 / DSM 20455 / JCM 14654 / NCDO 2250 / 7)</name>
    <dbReference type="NCBI Taxonomy" id="697329"/>
    <lineage>
        <taxon>Bacteria</taxon>
        <taxon>Bacillati</taxon>
        <taxon>Bacillota</taxon>
        <taxon>Clostridia</taxon>
        <taxon>Eubacteriales</taxon>
        <taxon>Oscillospiraceae</taxon>
        <taxon>Ruminococcus</taxon>
    </lineage>
</organism>
<name>E6UJM0_RUMA7</name>
<dbReference type="SUPFAM" id="SSF53474">
    <property type="entry name" value="alpha/beta-Hydrolases"/>
    <property type="match status" value="1"/>
</dbReference>
<dbReference type="OrthoDB" id="53505at2"/>
<evidence type="ECO:0000256" key="3">
    <source>
        <dbReference type="SAM" id="Phobius"/>
    </source>
</evidence>
<geneLocation type="plasmid" evidence="5 6">
    <name>pRUMAL01</name>
</geneLocation>
<keyword evidence="3" id="KW-0472">Membrane</keyword>
<dbReference type="Pfam" id="PF00561">
    <property type="entry name" value="Abhydrolase_1"/>
    <property type="match status" value="1"/>
</dbReference>
<dbReference type="InterPro" id="IPR002410">
    <property type="entry name" value="Peptidase_S33"/>
</dbReference>
<dbReference type="PRINTS" id="PR00793">
    <property type="entry name" value="PROAMNOPTASE"/>
</dbReference>